<feature type="region of interest" description="Disordered" evidence="1">
    <location>
        <begin position="30"/>
        <end position="95"/>
    </location>
</feature>
<name>A0A2R5H2H7_9STRA</name>
<feature type="transmembrane region" description="Helical" evidence="2">
    <location>
        <begin position="410"/>
        <end position="428"/>
    </location>
</feature>
<dbReference type="Proteomes" id="UP000241890">
    <property type="component" value="Unassembled WGS sequence"/>
</dbReference>
<dbReference type="EMBL" id="BEYU01000203">
    <property type="protein sequence ID" value="GBG34594.1"/>
    <property type="molecule type" value="Genomic_DNA"/>
</dbReference>
<keyword evidence="2" id="KW-0472">Membrane</keyword>
<feature type="compositionally biased region" description="Polar residues" evidence="1">
    <location>
        <begin position="69"/>
        <end position="78"/>
    </location>
</feature>
<accession>A0A2R5H2H7</accession>
<feature type="transmembrane region" description="Helical" evidence="2">
    <location>
        <begin position="373"/>
        <end position="389"/>
    </location>
</feature>
<feature type="transmembrane region" description="Helical" evidence="2">
    <location>
        <begin position="440"/>
        <end position="459"/>
    </location>
</feature>
<evidence type="ECO:0000313" key="3">
    <source>
        <dbReference type="EMBL" id="GBG34594.1"/>
    </source>
</evidence>
<dbReference type="OrthoDB" id="291792at2759"/>
<comment type="caution">
    <text evidence="3">The sequence shown here is derived from an EMBL/GenBank/DDBJ whole genome shotgun (WGS) entry which is preliminary data.</text>
</comment>
<evidence type="ECO:0000313" key="4">
    <source>
        <dbReference type="Proteomes" id="UP000241890"/>
    </source>
</evidence>
<reference evidence="3 4" key="1">
    <citation type="submission" date="2017-12" db="EMBL/GenBank/DDBJ databases">
        <title>Sequencing, de novo assembly and annotation of complete genome of a new Thraustochytrid species, strain FCC1311.</title>
        <authorList>
            <person name="Sedici K."/>
            <person name="Godart F."/>
            <person name="Aiese Cigliano R."/>
            <person name="Sanseverino W."/>
            <person name="Barakat M."/>
            <person name="Ortet P."/>
            <person name="Marechal E."/>
            <person name="Cagnac O."/>
            <person name="Amato A."/>
        </authorList>
    </citation>
    <scope>NUCLEOTIDE SEQUENCE [LARGE SCALE GENOMIC DNA]</scope>
</reference>
<dbReference type="AlphaFoldDB" id="A0A2R5H2H7"/>
<feature type="compositionally biased region" description="Acidic residues" evidence="1">
    <location>
        <begin position="569"/>
        <end position="584"/>
    </location>
</feature>
<dbReference type="PANTHER" id="PTHR12459:SF15">
    <property type="entry name" value="TRANSMEMBRANE PROTEIN 135"/>
    <property type="match status" value="1"/>
</dbReference>
<organism evidence="3 4">
    <name type="scientific">Hondaea fermentalgiana</name>
    <dbReference type="NCBI Taxonomy" id="2315210"/>
    <lineage>
        <taxon>Eukaryota</taxon>
        <taxon>Sar</taxon>
        <taxon>Stramenopiles</taxon>
        <taxon>Bigyra</taxon>
        <taxon>Labyrinthulomycetes</taxon>
        <taxon>Thraustochytrida</taxon>
        <taxon>Thraustochytriidae</taxon>
        <taxon>Hondaea</taxon>
    </lineage>
</organism>
<dbReference type="InterPro" id="IPR026749">
    <property type="entry name" value="Tmem135"/>
</dbReference>
<keyword evidence="2 3" id="KW-0812">Transmembrane</keyword>
<evidence type="ECO:0000256" key="1">
    <source>
        <dbReference type="SAM" id="MobiDB-lite"/>
    </source>
</evidence>
<evidence type="ECO:0000256" key="2">
    <source>
        <dbReference type="SAM" id="Phobius"/>
    </source>
</evidence>
<gene>
    <name evidence="3" type="ORF">FCC1311_108152</name>
</gene>
<dbReference type="PANTHER" id="PTHR12459">
    <property type="entry name" value="TRANSMEMBRANE PROTEIN 135-RELATED"/>
    <property type="match status" value="1"/>
</dbReference>
<sequence>MDLNLITRLESYSADLFKLPDRRRLAVISEGNAADENESLAADVDSKSGSDHGEPERGDNFDTRKLPPSRTNSFSSMPASVDDANESLSGYKAGPVTTKTRADAGAHAARQVLRGGPERRRAAAHYDDLWGAITRNIGKGFVLGYAGKVFLNSLFPLLDLARGRRTVVNRRVLFIGAREYGLFLGSLLAIFNGGMFASRKLPARWAFLRRYRAFISGLAAGSALLWIPRPSRWAITLFALVRAFELQIKLLAARKVLPTLENADTMLMSVASASMLHSWMFSPDTLDPSYVRFLNVHSQMPAPVRESLASIYTGDPLPLAALAAARSRMAGSPRVLREPLGADSWPGGELMHPTMSLAPFAVKFFVRAMQKSVPVYLPVFSVPILLFYPQSLVKRPVSTVKRVLQGVLRSSIFLSLYCTIGFCSVSAMRSLGLTRTRAGPFGQTVYMFAGLWAGLATLIEKKNRRIELALYVFSKAVEGRWNYVVSRNIVRPIRNGEVLVFAYCFAIVTHCYTRHPTFLRSAYSSVLNKFFDTDKRHEFYAMPRIVSERFLSHLSVGSDSDSSEKDLADDVVAEGDDDLDAPRQ</sequence>
<keyword evidence="2" id="KW-1133">Transmembrane helix</keyword>
<feature type="region of interest" description="Disordered" evidence="1">
    <location>
        <begin position="556"/>
        <end position="584"/>
    </location>
</feature>
<dbReference type="InParanoid" id="A0A2R5H2H7"/>
<feature type="compositionally biased region" description="Basic and acidic residues" evidence="1">
    <location>
        <begin position="44"/>
        <end position="65"/>
    </location>
</feature>
<keyword evidence="4" id="KW-1185">Reference proteome</keyword>
<proteinExistence type="predicted"/>
<protein>
    <submittedName>
        <fullName evidence="3">Transmembrane protein 135</fullName>
    </submittedName>
</protein>